<proteinExistence type="predicted"/>
<dbReference type="EMBL" id="LGRX02027099">
    <property type="protein sequence ID" value="KAK3249831.1"/>
    <property type="molecule type" value="Genomic_DNA"/>
</dbReference>
<sequence>MSWGMLGQNFNVAGVTIFMSTLAGRRYLAIPHISVQDINQVDWKALREAGFKGCVFDKDNTLTLPYAAAVHAPVLRSLEECKAAFPERVVMLSNSAGLEQFDPDGSKAEALEKQLNIPVLRHKSKKPGGGPEALEAFFECEARQLIMIGDRYFTDVVYGNRNGMLTIRPAPFTTEGESTVIKTVRMFEDHKIRRWTGRGIQAPVHNMLPNSEALGIDWTKDE</sequence>
<dbReference type="Proteomes" id="UP001190700">
    <property type="component" value="Unassembled WGS sequence"/>
</dbReference>
<reference evidence="1 2" key="1">
    <citation type="journal article" date="2015" name="Genome Biol. Evol.">
        <title>Comparative Genomics of a Bacterivorous Green Alga Reveals Evolutionary Causalities and Consequences of Phago-Mixotrophic Mode of Nutrition.</title>
        <authorList>
            <person name="Burns J.A."/>
            <person name="Paasch A."/>
            <person name="Narechania A."/>
            <person name="Kim E."/>
        </authorList>
    </citation>
    <scope>NUCLEOTIDE SEQUENCE [LARGE SCALE GENOMIC DNA]</scope>
    <source>
        <strain evidence="1 2">PLY_AMNH</strain>
    </source>
</reference>
<dbReference type="InterPro" id="IPR023214">
    <property type="entry name" value="HAD_sf"/>
</dbReference>
<dbReference type="GO" id="GO:0008962">
    <property type="term" value="F:phosphatidylglycerophosphatase activity"/>
    <property type="evidence" value="ECO:0007669"/>
    <property type="project" value="InterPro"/>
</dbReference>
<dbReference type="GO" id="GO:0005737">
    <property type="term" value="C:cytoplasm"/>
    <property type="evidence" value="ECO:0007669"/>
    <property type="project" value="TreeGrafter"/>
</dbReference>
<name>A0AAE0F2M3_9CHLO</name>
<evidence type="ECO:0000313" key="2">
    <source>
        <dbReference type="Proteomes" id="UP001190700"/>
    </source>
</evidence>
<dbReference type="NCBIfam" id="TIGR01668">
    <property type="entry name" value="YqeG_hyp_ppase"/>
    <property type="match status" value="1"/>
</dbReference>
<dbReference type="PANTHER" id="PTHR19288:SF25">
    <property type="entry name" value="PHOSPHATIDYLGLYCEROPHOSPHATASE GEP4, MITOCHONDRIAL"/>
    <property type="match status" value="1"/>
</dbReference>
<dbReference type="InterPro" id="IPR027706">
    <property type="entry name" value="PGP_Pase"/>
</dbReference>
<comment type="caution">
    <text evidence="1">The sequence shown here is derived from an EMBL/GenBank/DDBJ whole genome shotgun (WGS) entry which is preliminary data.</text>
</comment>
<dbReference type="Pfam" id="PF09419">
    <property type="entry name" value="PGP_phosphatase"/>
    <property type="match status" value="1"/>
</dbReference>
<dbReference type="InterPro" id="IPR010021">
    <property type="entry name" value="PGPP1/Gep4"/>
</dbReference>
<dbReference type="SUPFAM" id="SSF56784">
    <property type="entry name" value="HAD-like"/>
    <property type="match status" value="1"/>
</dbReference>
<dbReference type="Gene3D" id="3.40.50.1000">
    <property type="entry name" value="HAD superfamily/HAD-like"/>
    <property type="match status" value="1"/>
</dbReference>
<dbReference type="InterPro" id="IPR036412">
    <property type="entry name" value="HAD-like_sf"/>
</dbReference>
<evidence type="ECO:0000313" key="1">
    <source>
        <dbReference type="EMBL" id="KAK3249831.1"/>
    </source>
</evidence>
<dbReference type="AlphaFoldDB" id="A0AAE0F2M3"/>
<protein>
    <submittedName>
        <fullName evidence="1">Uncharacterized protein</fullName>
    </submittedName>
</protein>
<dbReference type="PANTHER" id="PTHR19288">
    <property type="entry name" value="4-NITROPHENYLPHOSPHATASE-RELATED"/>
    <property type="match status" value="1"/>
</dbReference>
<gene>
    <name evidence="1" type="ORF">CYMTET_40760</name>
</gene>
<accession>A0AAE0F2M3</accession>
<organism evidence="1 2">
    <name type="scientific">Cymbomonas tetramitiformis</name>
    <dbReference type="NCBI Taxonomy" id="36881"/>
    <lineage>
        <taxon>Eukaryota</taxon>
        <taxon>Viridiplantae</taxon>
        <taxon>Chlorophyta</taxon>
        <taxon>Pyramimonadophyceae</taxon>
        <taxon>Pyramimonadales</taxon>
        <taxon>Pyramimonadaceae</taxon>
        <taxon>Cymbomonas</taxon>
    </lineage>
</organism>
<keyword evidence="2" id="KW-1185">Reference proteome</keyword>